<feature type="transmembrane region" description="Helical" evidence="7">
    <location>
        <begin position="468"/>
        <end position="487"/>
    </location>
</feature>
<dbReference type="FunFam" id="1.20.1250.20:FF:000011">
    <property type="entry name" value="MFS multidrug transporter, putative"/>
    <property type="match status" value="1"/>
</dbReference>
<evidence type="ECO:0000256" key="3">
    <source>
        <dbReference type="ARBA" id="ARBA00022692"/>
    </source>
</evidence>
<sequence>MVLGRNRFSDYQVYSNVCGSSRATLESYRSHSPHSASVMSLPNPAWDARDLPNGQVKEAYQQGHDADTKPEDLFSKDVEKGVRSHTPPIHTDERSLSVDTPKEEEQDPNIVDWEGPDDPANPQNWLPKKKWGIIASLGAITLITPLASSFFAPGVPQVLRTFNETSNVMAAFVVSVYILGFAIGPLIIAPMSELYGRMPLYNIANALFVIFNIACALSNSMGMLIAFRFVAGCAGSAPLTLGGGTIADMFPPQQRAGAMAIWSMGPLLGPVIGPVCGGFLVEKMSWRWVFWIMAIFGGAFGIVLLIVGRETNHPTILARKAAALRKETGNENLRSKLSSPLPPREIFIRAIVRPMKMLCFSPIVSLMSLYIAINYGILYLFFTTVTFVFEGQYHFSSGAVGLCYIGVGVGMIVGMAVLGVMSDKIIRQQQAKGDVKPEHRLPLMLTLPGAIGLPIGVFIYGWTTYYHVHWIVPIIFTSFIGLGNLTAMMTIQTYLFDAFTIHAASAIAANTVLRSIFGAVLPLSGLSMYDALGLGWGNTLLGFISLIFIPVPIFFRYYGERTRTNPKFKVQF</sequence>
<feature type="transmembrane region" description="Helical" evidence="7">
    <location>
        <begin position="259"/>
        <end position="280"/>
    </location>
</feature>
<feature type="domain" description="Major facilitator superfamily (MFS) profile" evidence="8">
    <location>
        <begin position="133"/>
        <end position="563"/>
    </location>
</feature>
<dbReference type="PANTHER" id="PTHR23502:SF68">
    <property type="entry name" value="MULTIDRUG TRANSPORTER, PUTATIVE (AFU_ORTHOLOGUE AFUA_3G01120)-RELATED"/>
    <property type="match status" value="1"/>
</dbReference>
<name>A0A6A5SSC5_9PLEO</name>
<evidence type="ECO:0000313" key="9">
    <source>
        <dbReference type="EMBL" id="KAF1943451.1"/>
    </source>
</evidence>
<dbReference type="OrthoDB" id="5296287at2759"/>
<comment type="similarity">
    <text evidence="2">Belongs to the major facilitator superfamily.</text>
</comment>
<comment type="subcellular location">
    <subcellularLocation>
        <location evidence="1">Membrane</location>
        <topology evidence="1">Multi-pass membrane protein</topology>
    </subcellularLocation>
</comment>
<feature type="transmembrane region" description="Helical" evidence="7">
    <location>
        <begin position="540"/>
        <end position="559"/>
    </location>
</feature>
<protein>
    <submittedName>
        <fullName evidence="9">Membrane transporter</fullName>
    </submittedName>
</protein>
<keyword evidence="3 7" id="KW-0812">Transmembrane</keyword>
<keyword evidence="10" id="KW-1185">Reference proteome</keyword>
<dbReference type="GO" id="GO:0022857">
    <property type="term" value="F:transmembrane transporter activity"/>
    <property type="evidence" value="ECO:0007669"/>
    <property type="project" value="InterPro"/>
</dbReference>
<dbReference type="AlphaFoldDB" id="A0A6A5SSC5"/>
<accession>A0A6A5SSC5</accession>
<feature type="transmembrane region" description="Helical" evidence="7">
    <location>
        <begin position="225"/>
        <end position="247"/>
    </location>
</feature>
<dbReference type="InterPro" id="IPR036259">
    <property type="entry name" value="MFS_trans_sf"/>
</dbReference>
<dbReference type="Gene3D" id="1.20.1250.20">
    <property type="entry name" value="MFS general substrate transporter like domains"/>
    <property type="match status" value="1"/>
</dbReference>
<feature type="transmembrane region" description="Helical" evidence="7">
    <location>
        <begin position="363"/>
        <end position="389"/>
    </location>
</feature>
<evidence type="ECO:0000256" key="4">
    <source>
        <dbReference type="ARBA" id="ARBA00022989"/>
    </source>
</evidence>
<dbReference type="Proteomes" id="UP000800038">
    <property type="component" value="Unassembled WGS sequence"/>
</dbReference>
<feature type="transmembrane region" description="Helical" evidence="7">
    <location>
        <begin position="395"/>
        <end position="420"/>
    </location>
</feature>
<feature type="region of interest" description="Disordered" evidence="6">
    <location>
        <begin position="78"/>
        <end position="118"/>
    </location>
</feature>
<evidence type="ECO:0000256" key="1">
    <source>
        <dbReference type="ARBA" id="ARBA00004141"/>
    </source>
</evidence>
<evidence type="ECO:0000313" key="10">
    <source>
        <dbReference type="Proteomes" id="UP000800038"/>
    </source>
</evidence>
<feature type="transmembrane region" description="Helical" evidence="7">
    <location>
        <begin position="200"/>
        <end position="219"/>
    </location>
</feature>
<dbReference type="GO" id="GO:0016020">
    <property type="term" value="C:membrane"/>
    <property type="evidence" value="ECO:0007669"/>
    <property type="project" value="UniProtKB-SubCell"/>
</dbReference>
<dbReference type="PANTHER" id="PTHR23502">
    <property type="entry name" value="MAJOR FACILITATOR SUPERFAMILY"/>
    <property type="match status" value="1"/>
</dbReference>
<keyword evidence="5 7" id="KW-0472">Membrane</keyword>
<feature type="compositionally biased region" description="Basic and acidic residues" evidence="6">
    <location>
        <begin position="90"/>
        <end position="103"/>
    </location>
</feature>
<keyword evidence="4 7" id="KW-1133">Transmembrane helix</keyword>
<dbReference type="InterPro" id="IPR011701">
    <property type="entry name" value="MFS"/>
</dbReference>
<feature type="transmembrane region" description="Helical" evidence="7">
    <location>
        <begin position="441"/>
        <end position="462"/>
    </location>
</feature>
<feature type="transmembrane region" description="Helical" evidence="7">
    <location>
        <begin position="286"/>
        <end position="307"/>
    </location>
</feature>
<evidence type="ECO:0000256" key="2">
    <source>
        <dbReference type="ARBA" id="ARBA00008335"/>
    </source>
</evidence>
<dbReference type="CDD" id="cd17323">
    <property type="entry name" value="MFS_Tpo1_MDR_like"/>
    <property type="match status" value="1"/>
</dbReference>
<evidence type="ECO:0000256" key="7">
    <source>
        <dbReference type="SAM" id="Phobius"/>
    </source>
</evidence>
<organism evidence="9 10">
    <name type="scientific">Clathrospora elynae</name>
    <dbReference type="NCBI Taxonomy" id="706981"/>
    <lineage>
        <taxon>Eukaryota</taxon>
        <taxon>Fungi</taxon>
        <taxon>Dikarya</taxon>
        <taxon>Ascomycota</taxon>
        <taxon>Pezizomycotina</taxon>
        <taxon>Dothideomycetes</taxon>
        <taxon>Pleosporomycetidae</taxon>
        <taxon>Pleosporales</taxon>
        <taxon>Diademaceae</taxon>
        <taxon>Clathrospora</taxon>
    </lineage>
</organism>
<feature type="transmembrane region" description="Helical" evidence="7">
    <location>
        <begin position="499"/>
        <end position="520"/>
    </location>
</feature>
<dbReference type="InterPro" id="IPR020846">
    <property type="entry name" value="MFS_dom"/>
</dbReference>
<dbReference type="SUPFAM" id="SSF103473">
    <property type="entry name" value="MFS general substrate transporter"/>
    <property type="match status" value="1"/>
</dbReference>
<feature type="transmembrane region" description="Helical" evidence="7">
    <location>
        <begin position="168"/>
        <end position="188"/>
    </location>
</feature>
<reference evidence="9" key="1">
    <citation type="journal article" date="2020" name="Stud. Mycol.">
        <title>101 Dothideomycetes genomes: a test case for predicting lifestyles and emergence of pathogens.</title>
        <authorList>
            <person name="Haridas S."/>
            <person name="Albert R."/>
            <person name="Binder M."/>
            <person name="Bloem J."/>
            <person name="Labutti K."/>
            <person name="Salamov A."/>
            <person name="Andreopoulos B."/>
            <person name="Baker S."/>
            <person name="Barry K."/>
            <person name="Bills G."/>
            <person name="Bluhm B."/>
            <person name="Cannon C."/>
            <person name="Castanera R."/>
            <person name="Culley D."/>
            <person name="Daum C."/>
            <person name="Ezra D."/>
            <person name="Gonzalez J."/>
            <person name="Henrissat B."/>
            <person name="Kuo A."/>
            <person name="Liang C."/>
            <person name="Lipzen A."/>
            <person name="Lutzoni F."/>
            <person name="Magnuson J."/>
            <person name="Mondo S."/>
            <person name="Nolan M."/>
            <person name="Ohm R."/>
            <person name="Pangilinan J."/>
            <person name="Park H.-J."/>
            <person name="Ramirez L."/>
            <person name="Alfaro M."/>
            <person name="Sun H."/>
            <person name="Tritt A."/>
            <person name="Yoshinaga Y."/>
            <person name="Zwiers L.-H."/>
            <person name="Turgeon B."/>
            <person name="Goodwin S."/>
            <person name="Spatafora J."/>
            <person name="Crous P."/>
            <person name="Grigoriev I."/>
        </authorList>
    </citation>
    <scope>NUCLEOTIDE SEQUENCE</scope>
    <source>
        <strain evidence="9">CBS 161.51</strain>
    </source>
</reference>
<gene>
    <name evidence="9" type="ORF">EJ02DRAFT_133943</name>
</gene>
<feature type="transmembrane region" description="Helical" evidence="7">
    <location>
        <begin position="131"/>
        <end position="148"/>
    </location>
</feature>
<dbReference type="EMBL" id="ML976025">
    <property type="protein sequence ID" value="KAF1943451.1"/>
    <property type="molecule type" value="Genomic_DNA"/>
</dbReference>
<dbReference type="PROSITE" id="PS50850">
    <property type="entry name" value="MFS"/>
    <property type="match status" value="1"/>
</dbReference>
<evidence type="ECO:0000256" key="6">
    <source>
        <dbReference type="SAM" id="MobiDB-lite"/>
    </source>
</evidence>
<evidence type="ECO:0000259" key="8">
    <source>
        <dbReference type="PROSITE" id="PS50850"/>
    </source>
</evidence>
<dbReference type="Pfam" id="PF07690">
    <property type="entry name" value="MFS_1"/>
    <property type="match status" value="1"/>
</dbReference>
<evidence type="ECO:0000256" key="5">
    <source>
        <dbReference type="ARBA" id="ARBA00023136"/>
    </source>
</evidence>
<proteinExistence type="inferred from homology"/>